<dbReference type="InterPro" id="IPR010870">
    <property type="entry name" value="Porin_O/P"/>
</dbReference>
<dbReference type="Proteomes" id="UP000273405">
    <property type="component" value="Unassembled WGS sequence"/>
</dbReference>
<name>A0A3A8MK39_9BACT</name>
<comment type="caution">
    <text evidence="1">The sequence shown here is derived from an EMBL/GenBank/DDBJ whole genome shotgun (WGS) entry which is preliminary data.</text>
</comment>
<accession>A0A3A8MK39</accession>
<protein>
    <submittedName>
        <fullName evidence="1">Porin</fullName>
    </submittedName>
</protein>
<evidence type="ECO:0000313" key="2">
    <source>
        <dbReference type="Proteomes" id="UP000273405"/>
    </source>
</evidence>
<feature type="non-terminal residue" evidence="1">
    <location>
        <position position="1"/>
    </location>
</feature>
<evidence type="ECO:0000313" key="1">
    <source>
        <dbReference type="EMBL" id="RKH31599.1"/>
    </source>
</evidence>
<dbReference type="EMBL" id="RAWG01000448">
    <property type="protein sequence ID" value="RKH31599.1"/>
    <property type="molecule type" value="Genomic_DNA"/>
</dbReference>
<gene>
    <name evidence="1" type="ORF">D7X12_38280</name>
</gene>
<dbReference type="OrthoDB" id="9807854at2"/>
<dbReference type="SUPFAM" id="SSF56935">
    <property type="entry name" value="Porins"/>
    <property type="match status" value="1"/>
</dbReference>
<dbReference type="AlphaFoldDB" id="A0A3A8MK39"/>
<reference evidence="2" key="1">
    <citation type="submission" date="2018-09" db="EMBL/GenBank/DDBJ databases">
        <authorList>
            <person name="Livingstone P.G."/>
            <person name="Whitworth D.E."/>
        </authorList>
    </citation>
    <scope>NUCLEOTIDE SEQUENCE [LARGE SCALE GENOMIC DNA]</scope>
    <source>
        <strain evidence="2">CA040B</strain>
    </source>
</reference>
<dbReference type="Gene3D" id="2.40.160.10">
    <property type="entry name" value="Porin"/>
    <property type="match status" value="1"/>
</dbReference>
<dbReference type="RefSeq" id="WP_120630108.1">
    <property type="nucleotide sequence ID" value="NZ_RAWG01000448.1"/>
</dbReference>
<dbReference type="Pfam" id="PF07396">
    <property type="entry name" value="Porin_O_P"/>
    <property type="match status" value="1"/>
</dbReference>
<proteinExistence type="predicted"/>
<keyword evidence="2" id="KW-1185">Reference proteome</keyword>
<sequence>SSSAQPPAPAESAPAPEAPVIQVSEEGFSVSSADKAFVVKLRGQLQADGRFFADDPDRTGTNTFVMRRVRPFVEGTFFGFVDFRFMPDFGSAQPLVQDAWIDFRPSDKLRLRAGKFKTPFGLELLQAAVNTPFIERSLTVDLVPIRDVGLELHGEVLGGRLQYSLAALNGVPDGVSGDLNSDDSFDLAGRLFARPFKGGGPSLLEGLGVGFAVTRGQQFGTSTTPGVSVLRSTGQEIIFSYLGATQPGGPVTAHGEHLRFSPQGYFYKGPLGVIAEYVSSSQDVQTGDTRARLRHHAWQALASWVLFGGDAAFDGVKPTTPFNPKTGEGGALELAVRYHALDLDDDAFPLFADPARSVSEAKGFGVGANFYFNRRVRFGANFHRTNYEGGAPGGDRAPENVVLTRFQVAF</sequence>
<dbReference type="InterPro" id="IPR023614">
    <property type="entry name" value="Porin_dom_sf"/>
</dbReference>
<organism evidence="1 2">
    <name type="scientific">Corallococcus sicarius</name>
    <dbReference type="NCBI Taxonomy" id="2316726"/>
    <lineage>
        <taxon>Bacteria</taxon>
        <taxon>Pseudomonadati</taxon>
        <taxon>Myxococcota</taxon>
        <taxon>Myxococcia</taxon>
        <taxon>Myxococcales</taxon>
        <taxon>Cystobacterineae</taxon>
        <taxon>Myxococcaceae</taxon>
        <taxon>Corallococcus</taxon>
    </lineage>
</organism>